<proteinExistence type="predicted"/>
<dbReference type="InterPro" id="IPR032710">
    <property type="entry name" value="NTF2-like_dom_sf"/>
</dbReference>
<gene>
    <name evidence="2" type="ORF">GIS00_14005</name>
</gene>
<reference evidence="2 3" key="1">
    <citation type="submission" date="2019-11" db="EMBL/GenBank/DDBJ databases">
        <authorList>
            <person name="Jiang L.-Q."/>
        </authorList>
    </citation>
    <scope>NUCLEOTIDE SEQUENCE [LARGE SCALE GENOMIC DNA]</scope>
    <source>
        <strain evidence="2 3">YIM 132087</strain>
    </source>
</reference>
<organism evidence="2 3">
    <name type="scientific">Nakamurella alba</name>
    <dbReference type="NCBI Taxonomy" id="2665158"/>
    <lineage>
        <taxon>Bacteria</taxon>
        <taxon>Bacillati</taxon>
        <taxon>Actinomycetota</taxon>
        <taxon>Actinomycetes</taxon>
        <taxon>Nakamurellales</taxon>
        <taxon>Nakamurellaceae</taxon>
        <taxon>Nakamurella</taxon>
    </lineage>
</organism>
<dbReference type="Pfam" id="PF13474">
    <property type="entry name" value="SnoaL_3"/>
    <property type="match status" value="1"/>
</dbReference>
<dbReference type="EMBL" id="WLYK01000005">
    <property type="protein sequence ID" value="MTD15054.1"/>
    <property type="molecule type" value="Genomic_DNA"/>
</dbReference>
<dbReference type="Gene3D" id="3.10.450.50">
    <property type="match status" value="1"/>
</dbReference>
<sequence>MSTTSVPTTATADETAIRGLIEARNAAVHAGDADAVIANLTPDAITMTLAPPLRNLPERSHDADALRAWMGTFNGPVTLETTDLVVHVGGDVAFAHGLTRMTATPQGSDESFSFWYRSTVGLVRTGGEWKVAHEHESTPFLMDGSFLAATDLQP</sequence>
<dbReference type="RefSeq" id="WP_154769025.1">
    <property type="nucleotide sequence ID" value="NZ_WLYK01000005.1"/>
</dbReference>
<dbReference type="InterPro" id="IPR037401">
    <property type="entry name" value="SnoaL-like"/>
</dbReference>
<dbReference type="AlphaFoldDB" id="A0A7K1FQJ1"/>
<dbReference type="SUPFAM" id="SSF54427">
    <property type="entry name" value="NTF2-like"/>
    <property type="match status" value="1"/>
</dbReference>
<feature type="domain" description="SnoaL-like" evidence="1">
    <location>
        <begin position="18"/>
        <end position="139"/>
    </location>
</feature>
<name>A0A7K1FQJ1_9ACTN</name>
<evidence type="ECO:0000313" key="3">
    <source>
        <dbReference type="Proteomes" id="UP000460221"/>
    </source>
</evidence>
<accession>A0A7K1FQJ1</accession>
<dbReference type="Proteomes" id="UP000460221">
    <property type="component" value="Unassembled WGS sequence"/>
</dbReference>
<evidence type="ECO:0000259" key="1">
    <source>
        <dbReference type="Pfam" id="PF13474"/>
    </source>
</evidence>
<evidence type="ECO:0000313" key="2">
    <source>
        <dbReference type="EMBL" id="MTD15054.1"/>
    </source>
</evidence>
<protein>
    <submittedName>
        <fullName evidence="2">DUF4440 domain-containing protein</fullName>
    </submittedName>
</protein>
<keyword evidence="3" id="KW-1185">Reference proteome</keyword>
<comment type="caution">
    <text evidence="2">The sequence shown here is derived from an EMBL/GenBank/DDBJ whole genome shotgun (WGS) entry which is preliminary data.</text>
</comment>